<proteinExistence type="predicted"/>
<dbReference type="PANTHER" id="PTHR47197:SF3">
    <property type="entry name" value="DIHYDRO-HEME D1 DEHYDROGENASE"/>
    <property type="match status" value="1"/>
</dbReference>
<organism evidence="1 2">
    <name type="scientific">Clostridium sartagoforme</name>
    <dbReference type="NCBI Taxonomy" id="84031"/>
    <lineage>
        <taxon>Bacteria</taxon>
        <taxon>Bacillati</taxon>
        <taxon>Bacillota</taxon>
        <taxon>Clostridia</taxon>
        <taxon>Eubacteriales</taxon>
        <taxon>Clostridiaceae</taxon>
        <taxon>Clostridium</taxon>
    </lineage>
</organism>
<dbReference type="RefSeq" id="WP_136003942.1">
    <property type="nucleotide sequence ID" value="NZ_SRYR01000001.1"/>
</dbReference>
<keyword evidence="2" id="KW-1185">Reference proteome</keyword>
<dbReference type="AlphaFoldDB" id="A0A4S2DN87"/>
<accession>A0A4S2DN87</accession>
<sequence length="496" mass="56387">MINSISKNLYYISSIGLEKVLVIDGDSMTILNEINVGSRPHEIVVDEKNNIYIATDRNSTVTIIDFKSKQSKKFYMPNNGNIKVDFSSKKIYACNTEAIGIYNLITGDLIDNIKGFMAVDSIDIDKRRKKLYALDIFQNKISVYDTESHRLIKVFNDIGDTPNYILLSDSGKYVYIANKGIKREGNKGSISILDIQEESTSYITFKEGSVISYLEGYSNILYAVNSGLNTIEFIDIVNKKIVNSIKPSSEMPQRIKLSQDKELLLVTSKGSNGQGSLDIIDLNKEEIINTFNISENNSNPYDVGITTEGIVNEEILIASIEDKWKSEEVCTILAKKLQSTYNEKVIFNKVEVEVDLNRYRGLKIETVTFEGCKINDNTKIYEKIESREDYTTFRFDFNIPYYIKAMTEDRERVVFKGNLSGKMKAVLYISNKFSSEDIEITVKSSTILLKNPDIMDNYINLDISTSISVYATIEELINLPIYEESVRYKGEYTNGK</sequence>
<gene>
    <name evidence="1" type="ORF">E5347_01660</name>
</gene>
<name>A0A4S2DN87_9CLOT</name>
<dbReference type="Proteomes" id="UP000306888">
    <property type="component" value="Unassembled WGS sequence"/>
</dbReference>
<protein>
    <recommendedName>
        <fullName evidence="3">YncE family protein</fullName>
    </recommendedName>
</protein>
<dbReference type="InterPro" id="IPR015943">
    <property type="entry name" value="WD40/YVTN_repeat-like_dom_sf"/>
</dbReference>
<reference evidence="1 2" key="1">
    <citation type="submission" date="2019-04" db="EMBL/GenBank/DDBJ databases">
        <title>Microbes associate with the intestines of laboratory mice.</title>
        <authorList>
            <person name="Navarre W."/>
            <person name="Wong E."/>
            <person name="Huang K."/>
            <person name="Tropini C."/>
            <person name="Ng K."/>
            <person name="Yu B."/>
        </authorList>
    </citation>
    <scope>NUCLEOTIDE SEQUENCE [LARGE SCALE GENOMIC DNA]</scope>
    <source>
        <strain evidence="1 2">NM50_B9-20</strain>
    </source>
</reference>
<comment type="caution">
    <text evidence="1">The sequence shown here is derived from an EMBL/GenBank/DDBJ whole genome shotgun (WGS) entry which is preliminary data.</text>
</comment>
<dbReference type="EMBL" id="SRYR01000001">
    <property type="protein sequence ID" value="TGY43545.1"/>
    <property type="molecule type" value="Genomic_DNA"/>
</dbReference>
<dbReference type="SUPFAM" id="SSF51004">
    <property type="entry name" value="C-terminal (heme d1) domain of cytochrome cd1-nitrite reductase"/>
    <property type="match status" value="1"/>
</dbReference>
<dbReference type="InterPro" id="IPR011048">
    <property type="entry name" value="Haem_d1_sf"/>
</dbReference>
<dbReference type="Gene3D" id="2.130.10.10">
    <property type="entry name" value="YVTN repeat-like/Quinoprotein amine dehydrogenase"/>
    <property type="match status" value="2"/>
</dbReference>
<dbReference type="PANTHER" id="PTHR47197">
    <property type="entry name" value="PROTEIN NIRF"/>
    <property type="match status" value="1"/>
</dbReference>
<dbReference type="OrthoDB" id="1894969at2"/>
<evidence type="ECO:0000313" key="1">
    <source>
        <dbReference type="EMBL" id="TGY43545.1"/>
    </source>
</evidence>
<evidence type="ECO:0008006" key="3">
    <source>
        <dbReference type="Google" id="ProtNLM"/>
    </source>
</evidence>
<dbReference type="InterPro" id="IPR051200">
    <property type="entry name" value="Host-pathogen_enzymatic-act"/>
</dbReference>
<evidence type="ECO:0000313" key="2">
    <source>
        <dbReference type="Proteomes" id="UP000306888"/>
    </source>
</evidence>